<organism evidence="2 3">
    <name type="scientific">Pyricularia oryzae</name>
    <name type="common">Rice blast fungus</name>
    <name type="synonym">Magnaporthe oryzae</name>
    <dbReference type="NCBI Taxonomy" id="318829"/>
    <lineage>
        <taxon>Eukaryota</taxon>
        <taxon>Fungi</taxon>
        <taxon>Dikarya</taxon>
        <taxon>Ascomycota</taxon>
        <taxon>Pezizomycotina</taxon>
        <taxon>Sordariomycetes</taxon>
        <taxon>Sordariomycetidae</taxon>
        <taxon>Magnaporthales</taxon>
        <taxon>Pyriculariaceae</taxon>
        <taxon>Pyricularia</taxon>
    </lineage>
</organism>
<gene>
    <name evidence="2" type="ORF">PoMZ_03406</name>
</gene>
<feature type="chain" id="PRO_5020394489" evidence="1">
    <location>
        <begin position="18"/>
        <end position="86"/>
    </location>
</feature>
<dbReference type="Proteomes" id="UP000294847">
    <property type="component" value="Chromosome 3"/>
</dbReference>
<feature type="signal peptide" evidence="1">
    <location>
        <begin position="1"/>
        <end position="17"/>
    </location>
</feature>
<dbReference type="EMBL" id="CP034206">
    <property type="protein sequence ID" value="QBZ58453.1"/>
    <property type="molecule type" value="Genomic_DNA"/>
</dbReference>
<evidence type="ECO:0000313" key="2">
    <source>
        <dbReference type="EMBL" id="QBZ58453.1"/>
    </source>
</evidence>
<protein>
    <submittedName>
        <fullName evidence="2">Uncharacterized protein</fullName>
    </submittedName>
</protein>
<reference evidence="2 3" key="1">
    <citation type="journal article" date="2019" name="Mol. Biol. Evol.">
        <title>Blast fungal genomes show frequent chromosomal changes, gene gains and losses, and effector gene turnover.</title>
        <authorList>
            <person name="Gomez Luciano L.B."/>
            <person name="Jason Tsai I."/>
            <person name="Chuma I."/>
            <person name="Tosa Y."/>
            <person name="Chen Y.H."/>
            <person name="Li J.Y."/>
            <person name="Li M.Y."/>
            <person name="Jade Lu M.Y."/>
            <person name="Nakayashiki H."/>
            <person name="Li W.H."/>
        </authorList>
    </citation>
    <scope>NUCLEOTIDE SEQUENCE [LARGE SCALE GENOMIC DNA]</scope>
    <source>
        <strain evidence="2">MZ5-1-6</strain>
    </source>
</reference>
<dbReference type="AlphaFoldDB" id="A0A4P7N7L8"/>
<accession>A0A4P7N7L8</accession>
<sequence>MRSGVLIAAFCIAGAVADTEFSNPKIARRADEAKPLGIYRQRCVDQCFEAMKKNNGIPDLNNNLLKNYCTTWCLSLKFPPTVRDIV</sequence>
<keyword evidence="1" id="KW-0732">Signal</keyword>
<evidence type="ECO:0000313" key="3">
    <source>
        <dbReference type="Proteomes" id="UP000294847"/>
    </source>
</evidence>
<evidence type="ECO:0000256" key="1">
    <source>
        <dbReference type="SAM" id="SignalP"/>
    </source>
</evidence>
<name>A0A4P7N7L8_PYROR</name>
<proteinExistence type="predicted"/>